<accession>A0ABR1W985</accession>
<name>A0ABR1W985_9PEZI</name>
<dbReference type="GeneID" id="92087334"/>
<proteinExistence type="predicted"/>
<gene>
    <name evidence="2" type="ORF">PG994_002862</name>
</gene>
<comment type="caution">
    <text evidence="2">The sequence shown here is derived from an EMBL/GenBank/DDBJ whole genome shotgun (WGS) entry which is preliminary data.</text>
</comment>
<dbReference type="RefSeq" id="XP_066720126.1">
    <property type="nucleotide sequence ID" value="XM_066854271.1"/>
</dbReference>
<keyword evidence="3" id="KW-1185">Reference proteome</keyword>
<evidence type="ECO:0000313" key="3">
    <source>
        <dbReference type="Proteomes" id="UP001480595"/>
    </source>
</evidence>
<evidence type="ECO:0000313" key="2">
    <source>
        <dbReference type="EMBL" id="KAK8079055.1"/>
    </source>
</evidence>
<feature type="region of interest" description="Disordered" evidence="1">
    <location>
        <begin position="1"/>
        <end position="36"/>
    </location>
</feature>
<dbReference type="EMBL" id="JAQQWL010000003">
    <property type="protein sequence ID" value="KAK8079055.1"/>
    <property type="molecule type" value="Genomic_DNA"/>
</dbReference>
<evidence type="ECO:0000256" key="1">
    <source>
        <dbReference type="SAM" id="MobiDB-lite"/>
    </source>
</evidence>
<reference evidence="2 3" key="1">
    <citation type="submission" date="2023-01" db="EMBL/GenBank/DDBJ databases">
        <title>Analysis of 21 Apiospora genomes using comparative genomics revels a genus with tremendous synthesis potential of carbohydrate active enzymes and secondary metabolites.</title>
        <authorList>
            <person name="Sorensen T."/>
        </authorList>
    </citation>
    <scope>NUCLEOTIDE SEQUENCE [LARGE SCALE GENOMIC DNA]</scope>
    <source>
        <strain evidence="2 3">CBS 135458</strain>
    </source>
</reference>
<sequence>MNYSWHSAAQRPPNTDPCLSPAPSRNTDAAKSPCLQSHNKLHPSQIRSIATNLLLIGYRAESYIIDDPFFFVSPAPAQAFASHSLKPPPGPPCSAASRLPDPEEWMAFRLAQGPNLATAETRASMLGL</sequence>
<feature type="compositionally biased region" description="Polar residues" evidence="1">
    <location>
        <begin position="23"/>
        <end position="36"/>
    </location>
</feature>
<protein>
    <submittedName>
        <fullName evidence="2">Uncharacterized protein</fullName>
    </submittedName>
</protein>
<organism evidence="2 3">
    <name type="scientific">Apiospora phragmitis</name>
    <dbReference type="NCBI Taxonomy" id="2905665"/>
    <lineage>
        <taxon>Eukaryota</taxon>
        <taxon>Fungi</taxon>
        <taxon>Dikarya</taxon>
        <taxon>Ascomycota</taxon>
        <taxon>Pezizomycotina</taxon>
        <taxon>Sordariomycetes</taxon>
        <taxon>Xylariomycetidae</taxon>
        <taxon>Amphisphaeriales</taxon>
        <taxon>Apiosporaceae</taxon>
        <taxon>Apiospora</taxon>
    </lineage>
</organism>
<dbReference type="Proteomes" id="UP001480595">
    <property type="component" value="Unassembled WGS sequence"/>
</dbReference>